<evidence type="ECO:0000313" key="3">
    <source>
        <dbReference type="Proteomes" id="UP001597387"/>
    </source>
</evidence>
<feature type="domain" description="Nucleotide-diphospho-sugar transferase" evidence="1">
    <location>
        <begin position="101"/>
        <end position="195"/>
    </location>
</feature>
<dbReference type="GO" id="GO:0016740">
    <property type="term" value="F:transferase activity"/>
    <property type="evidence" value="ECO:0007669"/>
    <property type="project" value="UniProtKB-KW"/>
</dbReference>
<accession>A0ABW4ZGQ3</accession>
<dbReference type="EMBL" id="JBHUHZ010000001">
    <property type="protein sequence ID" value="MFD2161027.1"/>
    <property type="molecule type" value="Genomic_DNA"/>
</dbReference>
<dbReference type="Pfam" id="PF03407">
    <property type="entry name" value="Nucleotid_trans"/>
    <property type="match status" value="1"/>
</dbReference>
<proteinExistence type="predicted"/>
<organism evidence="2 3">
    <name type="scientific">Paradesertivirga mongoliensis</name>
    <dbReference type="NCBI Taxonomy" id="2100740"/>
    <lineage>
        <taxon>Bacteria</taxon>
        <taxon>Pseudomonadati</taxon>
        <taxon>Bacteroidota</taxon>
        <taxon>Sphingobacteriia</taxon>
        <taxon>Sphingobacteriales</taxon>
        <taxon>Sphingobacteriaceae</taxon>
        <taxon>Paradesertivirga</taxon>
    </lineage>
</organism>
<dbReference type="Proteomes" id="UP001597387">
    <property type="component" value="Unassembled WGS sequence"/>
</dbReference>
<keyword evidence="3" id="KW-1185">Reference proteome</keyword>
<dbReference type="RefSeq" id="WP_379125462.1">
    <property type="nucleotide sequence ID" value="NZ_JBHUHZ010000001.1"/>
</dbReference>
<sequence>MPVLYEHIIALHKPKVITTSTPELNLVMLTGVQQMSMLNQSLWSISKKFRHLPKVYLFTDKGVDLETLKRKLKWFPDSHLTIIIAESCTEYHRNKGNELLASFAHQNPMGLKLAAILQIADLNTPILYCDTDVLWHKDPWQTISELISNPGVKLALSSDFQAAYDQDMVHAANMSELLTEPFYCAGILFLKALDSGNRDKLQKLLEIAVVQSTHFTEQTIFAYLNKINGDHSLDKDGFAILLDDQFSLIPRKKNTLIARHYIGPVRHNFWRDAFFLKLGVI</sequence>
<name>A0ABW4ZGQ3_9SPHI</name>
<evidence type="ECO:0000259" key="1">
    <source>
        <dbReference type="Pfam" id="PF03407"/>
    </source>
</evidence>
<comment type="caution">
    <text evidence="2">The sequence shown here is derived from an EMBL/GenBank/DDBJ whole genome shotgun (WGS) entry which is preliminary data.</text>
</comment>
<evidence type="ECO:0000313" key="2">
    <source>
        <dbReference type="EMBL" id="MFD2161027.1"/>
    </source>
</evidence>
<protein>
    <submittedName>
        <fullName evidence="2">Nucleotide-diphospho-sugar transferase</fullName>
    </submittedName>
</protein>
<gene>
    <name evidence="2" type="ORF">ACFSJU_01385</name>
</gene>
<dbReference type="InterPro" id="IPR005069">
    <property type="entry name" value="Nucl-diP-sugar_transferase"/>
</dbReference>
<reference evidence="3" key="1">
    <citation type="journal article" date="2019" name="Int. J. Syst. Evol. Microbiol.">
        <title>The Global Catalogue of Microorganisms (GCM) 10K type strain sequencing project: providing services to taxonomists for standard genome sequencing and annotation.</title>
        <authorList>
            <consortium name="The Broad Institute Genomics Platform"/>
            <consortium name="The Broad Institute Genome Sequencing Center for Infectious Disease"/>
            <person name="Wu L."/>
            <person name="Ma J."/>
        </authorList>
    </citation>
    <scope>NUCLEOTIDE SEQUENCE [LARGE SCALE GENOMIC DNA]</scope>
    <source>
        <strain evidence="3">KCTC 42217</strain>
    </source>
</reference>
<keyword evidence="2" id="KW-0808">Transferase</keyword>